<accession>A0A3D0WAW7</accession>
<keyword evidence="1" id="KW-0812">Transmembrane</keyword>
<dbReference type="Proteomes" id="UP000262699">
    <property type="component" value="Unassembled WGS sequence"/>
</dbReference>
<evidence type="ECO:0000313" key="3">
    <source>
        <dbReference type="Proteomes" id="UP000262699"/>
    </source>
</evidence>
<name>A0A3D0WAW7_9SPHN</name>
<feature type="transmembrane region" description="Helical" evidence="1">
    <location>
        <begin position="148"/>
        <end position="170"/>
    </location>
</feature>
<reference evidence="2 3" key="1">
    <citation type="journal article" date="2018" name="Nat. Biotechnol.">
        <title>A standardized bacterial taxonomy based on genome phylogeny substantially revises the tree of life.</title>
        <authorList>
            <person name="Parks D.H."/>
            <person name="Chuvochina M."/>
            <person name="Waite D.W."/>
            <person name="Rinke C."/>
            <person name="Skarshewski A."/>
            <person name="Chaumeil P.A."/>
            <person name="Hugenholtz P."/>
        </authorList>
    </citation>
    <scope>NUCLEOTIDE SEQUENCE [LARGE SCALE GENOMIC DNA]</scope>
    <source>
        <strain evidence="2">UBA9015</strain>
    </source>
</reference>
<feature type="transmembrane region" description="Helical" evidence="1">
    <location>
        <begin position="6"/>
        <end position="27"/>
    </location>
</feature>
<feature type="transmembrane region" description="Helical" evidence="1">
    <location>
        <begin position="214"/>
        <end position="239"/>
    </location>
</feature>
<dbReference type="AlphaFoldDB" id="A0A3D0WAW7"/>
<sequence length="268" mass="27547">MGVFSILGLGFLLVAGVFAGAVFMALRGSAHLDLARVIGDAGAAIAKAPVLFCGLALVGAGLPNAAVFVSVAATPTLFDVGSALTLGLVGALIAFAWYQFFLLAMVGATLQALGGSPRPRGVIAAALPVLPQAMLTSVIYWVTVGIGFSFFVVPGVILACVWMLVLPVLVEERPGLFAAFGRAAKLSRGVRWQLFLLAVLGFVFGVVVQSMLGALAALLGGGVAAQIAFALASSLLGMLPPALVASAYRQIVTVREGPRRHELEEIFA</sequence>
<evidence type="ECO:0000256" key="1">
    <source>
        <dbReference type="SAM" id="Phobius"/>
    </source>
</evidence>
<feature type="transmembrane region" description="Helical" evidence="1">
    <location>
        <begin position="48"/>
        <end position="71"/>
    </location>
</feature>
<organism evidence="2 3">
    <name type="scientific">Sphingomonas bacterium</name>
    <dbReference type="NCBI Taxonomy" id="1895847"/>
    <lineage>
        <taxon>Bacteria</taxon>
        <taxon>Pseudomonadati</taxon>
        <taxon>Pseudomonadota</taxon>
        <taxon>Alphaproteobacteria</taxon>
        <taxon>Sphingomonadales</taxon>
        <taxon>Sphingomonadaceae</taxon>
        <taxon>Sphingomonas</taxon>
    </lineage>
</organism>
<dbReference type="EMBL" id="DOYJ01000174">
    <property type="protein sequence ID" value="HCB75752.1"/>
    <property type="molecule type" value="Genomic_DNA"/>
</dbReference>
<evidence type="ECO:0000313" key="2">
    <source>
        <dbReference type="EMBL" id="HCB75752.1"/>
    </source>
</evidence>
<proteinExistence type="predicted"/>
<comment type="caution">
    <text evidence="2">The sequence shown here is derived from an EMBL/GenBank/DDBJ whole genome shotgun (WGS) entry which is preliminary data.</text>
</comment>
<feature type="transmembrane region" description="Helical" evidence="1">
    <location>
        <begin position="190"/>
        <end position="208"/>
    </location>
</feature>
<protein>
    <recommendedName>
        <fullName evidence="4">Glycerophosphoryl diester phosphodiesterase membrane domain-containing protein</fullName>
    </recommendedName>
</protein>
<feature type="transmembrane region" description="Helical" evidence="1">
    <location>
        <begin position="122"/>
        <end position="142"/>
    </location>
</feature>
<gene>
    <name evidence="2" type="ORF">DEP91_06200</name>
</gene>
<evidence type="ECO:0008006" key="4">
    <source>
        <dbReference type="Google" id="ProtNLM"/>
    </source>
</evidence>
<feature type="transmembrane region" description="Helical" evidence="1">
    <location>
        <begin position="83"/>
        <end position="110"/>
    </location>
</feature>
<keyword evidence="1" id="KW-1133">Transmembrane helix</keyword>
<keyword evidence="1" id="KW-0472">Membrane</keyword>